<dbReference type="AlphaFoldDB" id="A0A840B505"/>
<dbReference type="InterPro" id="IPR003439">
    <property type="entry name" value="ABC_transporter-like_ATP-bd"/>
</dbReference>
<accession>A0A840B505</accession>
<dbReference type="Pfam" id="PF00005">
    <property type="entry name" value="ABC_tran"/>
    <property type="match status" value="1"/>
</dbReference>
<evidence type="ECO:0000256" key="5">
    <source>
        <dbReference type="ARBA" id="ARBA00022989"/>
    </source>
</evidence>
<evidence type="ECO:0000259" key="8">
    <source>
        <dbReference type="PROSITE" id="PS50893"/>
    </source>
</evidence>
<dbReference type="Proteomes" id="UP000581447">
    <property type="component" value="Unassembled WGS sequence"/>
</dbReference>
<protein>
    <submittedName>
        <fullName evidence="10">ATP-binding cassette subfamily C protein LapB</fullName>
    </submittedName>
</protein>
<dbReference type="SUPFAM" id="SSF90123">
    <property type="entry name" value="ABC transporter transmembrane region"/>
    <property type="match status" value="1"/>
</dbReference>
<evidence type="ECO:0000256" key="2">
    <source>
        <dbReference type="ARBA" id="ARBA00022692"/>
    </source>
</evidence>
<dbReference type="Pfam" id="PF00664">
    <property type="entry name" value="ABC_membrane"/>
    <property type="match status" value="1"/>
</dbReference>
<keyword evidence="5 7" id="KW-1133">Transmembrane helix</keyword>
<evidence type="ECO:0000256" key="6">
    <source>
        <dbReference type="ARBA" id="ARBA00023136"/>
    </source>
</evidence>
<dbReference type="GO" id="GO:0005886">
    <property type="term" value="C:plasma membrane"/>
    <property type="evidence" value="ECO:0007669"/>
    <property type="project" value="UniProtKB-SubCell"/>
</dbReference>
<dbReference type="InterPro" id="IPR027417">
    <property type="entry name" value="P-loop_NTPase"/>
</dbReference>
<keyword evidence="2 7" id="KW-0812">Transmembrane</keyword>
<keyword evidence="4 10" id="KW-0067">ATP-binding</keyword>
<name>A0A840B505_9SPHN</name>
<evidence type="ECO:0000313" key="10">
    <source>
        <dbReference type="EMBL" id="MBB3943275.1"/>
    </source>
</evidence>
<evidence type="ECO:0000256" key="4">
    <source>
        <dbReference type="ARBA" id="ARBA00022840"/>
    </source>
</evidence>
<dbReference type="GO" id="GO:0005524">
    <property type="term" value="F:ATP binding"/>
    <property type="evidence" value="ECO:0007669"/>
    <property type="project" value="UniProtKB-KW"/>
</dbReference>
<feature type="transmembrane region" description="Helical" evidence="7">
    <location>
        <begin position="136"/>
        <end position="157"/>
    </location>
</feature>
<dbReference type="Gene3D" id="3.40.50.300">
    <property type="entry name" value="P-loop containing nucleotide triphosphate hydrolases"/>
    <property type="match status" value="1"/>
</dbReference>
<evidence type="ECO:0000256" key="7">
    <source>
        <dbReference type="SAM" id="Phobius"/>
    </source>
</evidence>
<dbReference type="PANTHER" id="PTHR43394:SF1">
    <property type="entry name" value="ATP-BINDING CASSETTE SUB-FAMILY B MEMBER 10, MITOCHONDRIAL"/>
    <property type="match status" value="1"/>
</dbReference>
<dbReference type="PROSITE" id="PS50929">
    <property type="entry name" value="ABC_TM1F"/>
    <property type="match status" value="1"/>
</dbReference>
<organism evidence="10 11">
    <name type="scientific">Sphingorhabdus rigui</name>
    <dbReference type="NCBI Taxonomy" id="1282858"/>
    <lineage>
        <taxon>Bacteria</taxon>
        <taxon>Pseudomonadati</taxon>
        <taxon>Pseudomonadota</taxon>
        <taxon>Alphaproteobacteria</taxon>
        <taxon>Sphingomonadales</taxon>
        <taxon>Sphingomonadaceae</taxon>
        <taxon>Sphingorhabdus</taxon>
    </lineage>
</organism>
<gene>
    <name evidence="10" type="ORF">GGR91_001533</name>
</gene>
<dbReference type="PANTHER" id="PTHR43394">
    <property type="entry name" value="ATP-DEPENDENT PERMEASE MDL1, MITOCHONDRIAL"/>
    <property type="match status" value="1"/>
</dbReference>
<evidence type="ECO:0000256" key="3">
    <source>
        <dbReference type="ARBA" id="ARBA00022741"/>
    </source>
</evidence>
<feature type="domain" description="ABC transporter" evidence="8">
    <location>
        <begin position="453"/>
        <end position="688"/>
    </location>
</feature>
<dbReference type="InterPro" id="IPR036640">
    <property type="entry name" value="ABC1_TM_sf"/>
</dbReference>
<dbReference type="GO" id="GO:0015421">
    <property type="term" value="F:ABC-type oligopeptide transporter activity"/>
    <property type="evidence" value="ECO:0007669"/>
    <property type="project" value="TreeGrafter"/>
</dbReference>
<dbReference type="RefSeq" id="WP_183941609.1">
    <property type="nucleotide sequence ID" value="NZ_BAABBG010000005.1"/>
</dbReference>
<dbReference type="InterPro" id="IPR039421">
    <property type="entry name" value="Type_1_exporter"/>
</dbReference>
<dbReference type="Gene3D" id="1.20.1560.10">
    <property type="entry name" value="ABC transporter type 1, transmembrane domain"/>
    <property type="match status" value="1"/>
</dbReference>
<dbReference type="SUPFAM" id="SSF52540">
    <property type="entry name" value="P-loop containing nucleoside triphosphate hydrolases"/>
    <property type="match status" value="1"/>
</dbReference>
<feature type="transmembrane region" description="Helical" evidence="7">
    <location>
        <begin position="252"/>
        <end position="271"/>
    </location>
</feature>
<feature type="transmembrane region" description="Helical" evidence="7">
    <location>
        <begin position="277"/>
        <end position="297"/>
    </location>
</feature>
<dbReference type="SMART" id="SM00382">
    <property type="entry name" value="AAA"/>
    <property type="match status" value="1"/>
</dbReference>
<comment type="caution">
    <text evidence="10">The sequence shown here is derived from an EMBL/GenBank/DDBJ whole genome shotgun (WGS) entry which is preliminary data.</text>
</comment>
<sequence length="701" mass="76296">MTFRFVDLIAAYAQRNKVALDPNWMGTESINLTVDDSAALASLCEELGWKCAANSARPRAHHFPLLAFVSEYGWTIAESWTNEAQIRLITTKGVVEVDWTNSITFWTVDFPKLAKIEGTERAINIFWSAILKRKTIIVDATIATIVINLIALVTSIYSMQVYDRVIPRAGYSTLLVLTAGMVFALIVDMVIRNTRAMMIDREAGNIDSEISEFFYARMQSVRLDARPASVGTMAAQLRGTDQVRSLMSSASLFVIADLPFAFLFMVVMAWLGGIVAIVPLIAFPLALGLAAMMARFIREDTAAAQVTGNRKNGQLVEALDAAETIKANSGGWHMLANWNRLNDEVHGHDIQVKRWSTLSGSGFSLIQQLSYVGVVCVGAFQVASGNMTMGAVIACSILSGRVNGPLIASLPTLIVQWGYARSSLTALDGILTMPSDQPTDFTTVRQTEIRGSLKFENVKFAHQGSRHGLNLPTLKITPGERIGIIGPVGSGKSTLLKLMAGLYASNEGHVLLDGVDVRQIAEEDLRSQVCYFPQHYRLITGSLRSNLNLGLAAQDDDILLQAASKTGLAELVKNHPMGLDLPISEGGNGLSGGQRVQVGLTRLILAKPKLLLLDEPTANLDQESEARILSAILEAIGPQCTLVFVTHKLPLVSLVNRLIVVTNGQISLDGPTNAVLERLRPKTEKTTNTGQRIIVREQNHV</sequence>
<evidence type="ECO:0000259" key="9">
    <source>
        <dbReference type="PROSITE" id="PS50929"/>
    </source>
</evidence>
<dbReference type="GO" id="GO:0016887">
    <property type="term" value="F:ATP hydrolysis activity"/>
    <property type="evidence" value="ECO:0007669"/>
    <property type="project" value="InterPro"/>
</dbReference>
<feature type="domain" description="ABC transmembrane type-1" evidence="9">
    <location>
        <begin position="140"/>
        <end position="406"/>
    </location>
</feature>
<dbReference type="InterPro" id="IPR011527">
    <property type="entry name" value="ABC1_TM_dom"/>
</dbReference>
<comment type="subcellular location">
    <subcellularLocation>
        <location evidence="1">Cell membrane</location>
        <topology evidence="1">Multi-pass membrane protein</topology>
    </subcellularLocation>
</comment>
<reference evidence="10 11" key="1">
    <citation type="submission" date="2020-08" db="EMBL/GenBank/DDBJ databases">
        <title>Genomic Encyclopedia of Type Strains, Phase IV (KMG-IV): sequencing the most valuable type-strain genomes for metagenomic binning, comparative biology and taxonomic classification.</title>
        <authorList>
            <person name="Goeker M."/>
        </authorList>
    </citation>
    <scope>NUCLEOTIDE SEQUENCE [LARGE SCALE GENOMIC DNA]</scope>
    <source>
        <strain evidence="10 11">DSM 29050</strain>
    </source>
</reference>
<keyword evidence="6 7" id="KW-0472">Membrane</keyword>
<keyword evidence="3" id="KW-0547">Nucleotide-binding</keyword>
<dbReference type="PROSITE" id="PS50893">
    <property type="entry name" value="ABC_TRANSPORTER_2"/>
    <property type="match status" value="1"/>
</dbReference>
<evidence type="ECO:0000256" key="1">
    <source>
        <dbReference type="ARBA" id="ARBA00004651"/>
    </source>
</evidence>
<dbReference type="InterPro" id="IPR003593">
    <property type="entry name" value="AAA+_ATPase"/>
</dbReference>
<evidence type="ECO:0000313" key="11">
    <source>
        <dbReference type="Proteomes" id="UP000581447"/>
    </source>
</evidence>
<keyword evidence="11" id="KW-1185">Reference proteome</keyword>
<proteinExistence type="predicted"/>
<dbReference type="EMBL" id="JACIEA010000002">
    <property type="protein sequence ID" value="MBB3943275.1"/>
    <property type="molecule type" value="Genomic_DNA"/>
</dbReference>
<feature type="transmembrane region" description="Helical" evidence="7">
    <location>
        <begin position="169"/>
        <end position="191"/>
    </location>
</feature>